<name>F5Z9J1_ALTNA</name>
<evidence type="ECO:0000313" key="1">
    <source>
        <dbReference type="EMBL" id="AEF01836.1"/>
    </source>
</evidence>
<dbReference type="EMBL" id="CP002339">
    <property type="protein sequence ID" value="AEF01836.1"/>
    <property type="molecule type" value="Genomic_DNA"/>
</dbReference>
<evidence type="ECO:0000313" key="2">
    <source>
        <dbReference type="Proteomes" id="UP000000683"/>
    </source>
</evidence>
<dbReference type="KEGG" id="alt:ambt_01410"/>
<reference evidence="1 2" key="1">
    <citation type="journal article" date="2011" name="J. Bacteriol.">
        <title>Complete genome sequence of the polycyclic aromatic hydrocarbon-degrading bacterium Alteromonas sp. strain SN2.</title>
        <authorList>
            <person name="Jin H.M."/>
            <person name="Jeong H."/>
            <person name="Moon E.J."/>
            <person name="Math R.K."/>
            <person name="Lee K."/>
            <person name="Kim H.J."/>
            <person name="Jeon C.O."/>
            <person name="Oh T.K."/>
            <person name="Kim J.F."/>
        </authorList>
    </citation>
    <scope>NUCLEOTIDE SEQUENCE [LARGE SCALE GENOMIC DNA]</scope>
    <source>
        <strain evidence="2">JCM 17741 / KACC 18427 / KCTC 11700BP / SN2</strain>
    </source>
</reference>
<proteinExistence type="predicted"/>
<accession>F5Z9J1</accession>
<protein>
    <submittedName>
        <fullName evidence="1">Uncharacterized protein</fullName>
    </submittedName>
</protein>
<gene>
    <name evidence="1" type="ordered locus">ambt_01410</name>
</gene>
<keyword evidence="2" id="KW-1185">Reference proteome</keyword>
<dbReference type="AlphaFoldDB" id="F5Z9J1"/>
<sequence>MKETTILSKLTVFTSFACNHKINCMVWRSKIDIIYVNIESFAASMQVWLRIKT</sequence>
<dbReference type="Proteomes" id="UP000000683">
    <property type="component" value="Chromosome"/>
</dbReference>
<dbReference type="HOGENOM" id="CLU_3057836_0_0_6"/>
<organism evidence="1 2">
    <name type="scientific">Alteromonas naphthalenivorans</name>
    <dbReference type="NCBI Taxonomy" id="715451"/>
    <lineage>
        <taxon>Bacteria</taxon>
        <taxon>Pseudomonadati</taxon>
        <taxon>Pseudomonadota</taxon>
        <taxon>Gammaproteobacteria</taxon>
        <taxon>Alteromonadales</taxon>
        <taxon>Alteromonadaceae</taxon>
        <taxon>Alteromonas/Salinimonas group</taxon>
        <taxon>Alteromonas</taxon>
    </lineage>
</organism>